<accession>A0ABS0XS38</accession>
<feature type="region of interest" description="Disordered" evidence="1">
    <location>
        <begin position="212"/>
        <end position="262"/>
    </location>
</feature>
<dbReference type="Proteomes" id="UP000640426">
    <property type="component" value="Unassembled WGS sequence"/>
</dbReference>
<gene>
    <name evidence="2" type="ORF">JAO74_13760</name>
</gene>
<dbReference type="EMBL" id="JAELXS010000007">
    <property type="protein sequence ID" value="MBJ6122859.1"/>
    <property type="molecule type" value="Genomic_DNA"/>
</dbReference>
<dbReference type="RefSeq" id="WP_199039070.1">
    <property type="nucleotide sequence ID" value="NZ_JAELXS010000007.1"/>
</dbReference>
<evidence type="ECO:0000256" key="1">
    <source>
        <dbReference type="SAM" id="MobiDB-lite"/>
    </source>
</evidence>
<protein>
    <submittedName>
        <fullName evidence="2">LysR family transcriptional regulator</fullName>
    </submittedName>
</protein>
<organism evidence="2 3">
    <name type="scientific">Sphingomonas mollis</name>
    <dbReference type="NCBI Taxonomy" id="2795726"/>
    <lineage>
        <taxon>Bacteria</taxon>
        <taxon>Pseudomonadati</taxon>
        <taxon>Pseudomonadota</taxon>
        <taxon>Alphaproteobacteria</taxon>
        <taxon>Sphingomonadales</taxon>
        <taxon>Sphingomonadaceae</taxon>
        <taxon>Sphingomonas</taxon>
    </lineage>
</organism>
<proteinExistence type="predicted"/>
<feature type="compositionally biased region" description="Basic residues" evidence="1">
    <location>
        <begin position="253"/>
        <end position="262"/>
    </location>
</feature>
<keyword evidence="3" id="KW-1185">Reference proteome</keyword>
<reference evidence="3" key="1">
    <citation type="submission" date="2020-12" db="EMBL/GenBank/DDBJ databases">
        <title>Hymenobacter sp.</title>
        <authorList>
            <person name="Kim M.K."/>
        </authorList>
    </citation>
    <scope>NUCLEOTIDE SEQUENCE [LARGE SCALE GENOMIC DNA]</scope>
    <source>
        <strain evidence="3">BT553</strain>
    </source>
</reference>
<feature type="compositionally biased region" description="Basic and acidic residues" evidence="1">
    <location>
        <begin position="235"/>
        <end position="252"/>
    </location>
</feature>
<comment type="caution">
    <text evidence="2">The sequence shown here is derived from an EMBL/GenBank/DDBJ whole genome shotgun (WGS) entry which is preliminary data.</text>
</comment>
<feature type="compositionally biased region" description="Basic and acidic residues" evidence="1">
    <location>
        <begin position="214"/>
        <end position="224"/>
    </location>
</feature>
<dbReference type="Gene3D" id="1.10.10.60">
    <property type="entry name" value="Homeodomain-like"/>
    <property type="match status" value="1"/>
</dbReference>
<sequence>MTDHHDPASPRGTALVTATDAKDGALDAHGFDPAAYDWVPVRRQRRPDGWTREKQRAFIEALADTGSVTQAAREVHMSPRSAYMLRRDRDGAGFAAAWNAALDQSMQVLLDSVTRRAIEGVDEKVYDRTGNVIGTRTRYSDRLAMFLLRAHMPDRFRPVSPEPYAPSRRTVAIEDALALLDPVPPAEPHRLMAPDDLDTALLCADLDPGNLPHWHRDPDMDPERPPATMPDVDPEFERKLEAAKREAATRDPFRRKRRKKPV</sequence>
<evidence type="ECO:0000313" key="3">
    <source>
        <dbReference type="Proteomes" id="UP000640426"/>
    </source>
</evidence>
<name>A0ABS0XS38_9SPHN</name>
<evidence type="ECO:0000313" key="2">
    <source>
        <dbReference type="EMBL" id="MBJ6122859.1"/>
    </source>
</evidence>